<protein>
    <recommendedName>
        <fullName evidence="3">DUF4283 domain-containing protein</fullName>
    </recommendedName>
</protein>
<dbReference type="AlphaFoldDB" id="A0A6V7PPS9"/>
<feature type="compositionally biased region" description="Acidic residues" evidence="1">
    <location>
        <begin position="153"/>
        <end position="169"/>
    </location>
</feature>
<organism evidence="2">
    <name type="scientific">Ananas comosus var. bracteatus</name>
    <name type="common">red pineapple</name>
    <dbReference type="NCBI Taxonomy" id="296719"/>
    <lineage>
        <taxon>Eukaryota</taxon>
        <taxon>Viridiplantae</taxon>
        <taxon>Streptophyta</taxon>
        <taxon>Embryophyta</taxon>
        <taxon>Tracheophyta</taxon>
        <taxon>Spermatophyta</taxon>
        <taxon>Magnoliopsida</taxon>
        <taxon>Liliopsida</taxon>
        <taxon>Poales</taxon>
        <taxon>Bromeliaceae</taxon>
        <taxon>Bromelioideae</taxon>
        <taxon>Ananas</taxon>
    </lineage>
</organism>
<feature type="region of interest" description="Disordered" evidence="1">
    <location>
        <begin position="116"/>
        <end position="173"/>
    </location>
</feature>
<sequence length="232" mass="25874">MLVRREVLTLEGFWIRCWPWGRYRDARPHRVQYKAWIRLINLPFEIWSVARVATLISGFGRFIKADAVTKAMTDLRAFRCQIALDSINSIPQNLSVIVGEELFPVMIHLERWERSEEGGAAAPPAPPRNGHGIAEERAGNRNQGHQGDRGEDPADEDMEDAEGEIEEAEPTPPVHRALRVMQAVGPLRQLPQVRVPTAAFSTAIVVLGSAARQRAAVGPRHWVATARGPRSS</sequence>
<accession>A0A6V7PPS9</accession>
<evidence type="ECO:0008006" key="3">
    <source>
        <dbReference type="Google" id="ProtNLM"/>
    </source>
</evidence>
<evidence type="ECO:0000313" key="2">
    <source>
        <dbReference type="EMBL" id="CAD1832859.1"/>
    </source>
</evidence>
<evidence type="ECO:0000256" key="1">
    <source>
        <dbReference type="SAM" id="MobiDB-lite"/>
    </source>
</evidence>
<dbReference type="EMBL" id="LR862150">
    <property type="protein sequence ID" value="CAD1832859.1"/>
    <property type="molecule type" value="Genomic_DNA"/>
</dbReference>
<proteinExistence type="predicted"/>
<reference evidence="2" key="1">
    <citation type="submission" date="2020-07" db="EMBL/GenBank/DDBJ databases">
        <authorList>
            <person name="Lin J."/>
        </authorList>
    </citation>
    <scope>NUCLEOTIDE SEQUENCE</scope>
</reference>
<name>A0A6V7PPS9_ANACO</name>
<gene>
    <name evidence="2" type="ORF">CB5_LOCUS16070</name>
</gene>